<name>A0A0D2AGM8_EXOME</name>
<proteinExistence type="predicted"/>
<feature type="region of interest" description="Disordered" evidence="1">
    <location>
        <begin position="1"/>
        <end position="27"/>
    </location>
</feature>
<dbReference type="AlphaFoldDB" id="A0A0D2AGM8"/>
<dbReference type="EMBL" id="KN847520">
    <property type="protein sequence ID" value="KIV98073.1"/>
    <property type="molecule type" value="Genomic_DNA"/>
</dbReference>
<protein>
    <submittedName>
        <fullName evidence="2">Uncharacterized protein</fullName>
    </submittedName>
</protein>
<dbReference type="HOGENOM" id="CLU_2003930_0_0_1"/>
<evidence type="ECO:0000313" key="3">
    <source>
        <dbReference type="Proteomes" id="UP000054302"/>
    </source>
</evidence>
<dbReference type="VEuPathDB" id="FungiDB:PV10_01763"/>
<gene>
    <name evidence="2" type="ORF">PV10_01763</name>
</gene>
<organism evidence="2 3">
    <name type="scientific">Exophiala mesophila</name>
    <name type="common">Black yeast-like fungus</name>
    <dbReference type="NCBI Taxonomy" id="212818"/>
    <lineage>
        <taxon>Eukaryota</taxon>
        <taxon>Fungi</taxon>
        <taxon>Dikarya</taxon>
        <taxon>Ascomycota</taxon>
        <taxon>Pezizomycotina</taxon>
        <taxon>Eurotiomycetes</taxon>
        <taxon>Chaetothyriomycetidae</taxon>
        <taxon>Chaetothyriales</taxon>
        <taxon>Herpotrichiellaceae</taxon>
        <taxon>Exophiala</taxon>
    </lineage>
</organism>
<sequence>MQGTNLKRNTRKRRERKESAEKVDHTMTAAKSAGKEIEAAAFLVNALAAAAADAEAQAVAAAAVKVTTAGGDTATSGSLDCARHQSGLLDDQLFRRLHTSQKRYWSAWNLSRKERRLTTPNDLA</sequence>
<reference evidence="2 3" key="1">
    <citation type="submission" date="2015-01" db="EMBL/GenBank/DDBJ databases">
        <title>The Genome Sequence of Exophiala mesophila CBS40295.</title>
        <authorList>
            <consortium name="The Broad Institute Genomics Platform"/>
            <person name="Cuomo C."/>
            <person name="de Hoog S."/>
            <person name="Gorbushina A."/>
            <person name="Stielow B."/>
            <person name="Teixiera M."/>
            <person name="Abouelleil A."/>
            <person name="Chapman S.B."/>
            <person name="Priest M."/>
            <person name="Young S.K."/>
            <person name="Wortman J."/>
            <person name="Nusbaum C."/>
            <person name="Birren B."/>
        </authorList>
    </citation>
    <scope>NUCLEOTIDE SEQUENCE [LARGE SCALE GENOMIC DNA]</scope>
    <source>
        <strain evidence="2 3">CBS 40295</strain>
    </source>
</reference>
<dbReference type="Proteomes" id="UP000054302">
    <property type="component" value="Unassembled WGS sequence"/>
</dbReference>
<dbReference type="RefSeq" id="XP_016229647.1">
    <property type="nucleotide sequence ID" value="XM_016365998.1"/>
</dbReference>
<keyword evidence="3" id="KW-1185">Reference proteome</keyword>
<dbReference type="GeneID" id="27319608"/>
<evidence type="ECO:0000313" key="2">
    <source>
        <dbReference type="EMBL" id="KIV98073.1"/>
    </source>
</evidence>
<feature type="compositionally biased region" description="Basic and acidic residues" evidence="1">
    <location>
        <begin position="16"/>
        <end position="25"/>
    </location>
</feature>
<evidence type="ECO:0000256" key="1">
    <source>
        <dbReference type="SAM" id="MobiDB-lite"/>
    </source>
</evidence>
<accession>A0A0D2AGM8</accession>